<dbReference type="AlphaFoldDB" id="A0A511TAT0"/>
<dbReference type="EMBL" id="BJXR01000046">
    <property type="protein sequence ID" value="GEN11304.1"/>
    <property type="molecule type" value="Genomic_DNA"/>
</dbReference>
<evidence type="ECO:0000259" key="1">
    <source>
        <dbReference type="Pfam" id="PF13614"/>
    </source>
</evidence>
<keyword evidence="4" id="KW-1185">Reference proteome</keyword>
<dbReference type="SUPFAM" id="SSF52540">
    <property type="entry name" value="P-loop containing nucleoside triphosphate hydrolases"/>
    <property type="match status" value="1"/>
</dbReference>
<dbReference type="InterPro" id="IPR027417">
    <property type="entry name" value="P-loop_NTPase"/>
</dbReference>
<dbReference type="Pfam" id="PF13614">
    <property type="entry name" value="AAA_31"/>
    <property type="match status" value="1"/>
</dbReference>
<dbReference type="FunFam" id="3.40.50.300:FF:000285">
    <property type="entry name" value="Sporulation initiation inhibitor Soj"/>
    <property type="match status" value="1"/>
</dbReference>
<evidence type="ECO:0000313" key="5">
    <source>
        <dbReference type="Proteomes" id="UP000321514"/>
    </source>
</evidence>
<protein>
    <submittedName>
        <fullName evidence="2">Chromosome partitioning protein ParA</fullName>
    </submittedName>
    <submittedName>
        <fullName evidence="3">Chromosome segregation ATPase</fullName>
    </submittedName>
</protein>
<reference evidence="3 4" key="1">
    <citation type="submission" date="2016-10" db="EMBL/GenBank/DDBJ databases">
        <authorList>
            <person name="Varghese N."/>
            <person name="Submissions S."/>
        </authorList>
    </citation>
    <scope>NUCLEOTIDE SEQUENCE [LARGE SCALE GENOMIC DNA]</scope>
    <source>
        <strain evidence="3 4">DSM 16525</strain>
    </source>
</reference>
<dbReference type="PANTHER" id="PTHR13696:SF52">
    <property type="entry name" value="PARA FAMILY PROTEIN CT_582"/>
    <property type="match status" value="1"/>
</dbReference>
<name>A0A511TAT0_MYXFU</name>
<dbReference type="Proteomes" id="UP000183760">
    <property type="component" value="Unassembled WGS sequence"/>
</dbReference>
<reference evidence="2 5" key="2">
    <citation type="submission" date="2019-07" db="EMBL/GenBank/DDBJ databases">
        <title>Whole genome shotgun sequence of Myxococcus fulvus NBRC 100333.</title>
        <authorList>
            <person name="Hosoyama A."/>
            <person name="Uohara A."/>
            <person name="Ohji S."/>
            <person name="Ichikawa N."/>
        </authorList>
    </citation>
    <scope>NUCLEOTIDE SEQUENCE [LARGE SCALE GENOMIC DNA]</scope>
    <source>
        <strain evidence="2 5">NBRC 100333</strain>
    </source>
</reference>
<dbReference type="Proteomes" id="UP000321514">
    <property type="component" value="Unassembled WGS sequence"/>
</dbReference>
<dbReference type="InterPro" id="IPR025669">
    <property type="entry name" value="AAA_dom"/>
</dbReference>
<sequence>MGLVGRIICISNQKGGVGKTTTAINLAASLASAERRTLLVDMDPQGNAGSGLGLKQDKLHGTIYDALLNGRPMKELFHPTELRYLQVVPATPDLTGAEVELVGQENREFRLRDALRPLAAEFDYIIIDCPPSLGLLTLNALSAADSVLIPLQCEYYALEGLSQLTHTIDLVKQGLNPDLKMEGILLTMFDARANIAHQVVEEVRGYFKDQVFQVVVPRNVRLSECPSFGKPIILYDIKSKGCESYLALGRELMKRDTPKSPRQAPRRRVA</sequence>
<gene>
    <name evidence="2" type="ORF">MFU01_63410</name>
    <name evidence="3" type="ORF">SAMN05443572_114152</name>
</gene>
<organism evidence="2 5">
    <name type="scientific">Myxococcus fulvus</name>
    <dbReference type="NCBI Taxonomy" id="33"/>
    <lineage>
        <taxon>Bacteria</taxon>
        <taxon>Pseudomonadati</taxon>
        <taxon>Myxococcota</taxon>
        <taxon>Myxococcia</taxon>
        <taxon>Myxococcales</taxon>
        <taxon>Cystobacterineae</taxon>
        <taxon>Myxococcaceae</taxon>
        <taxon>Myxococcus</taxon>
    </lineage>
</organism>
<accession>A0A511TAT0</accession>
<dbReference type="EMBL" id="FOIB01000014">
    <property type="protein sequence ID" value="SEU39669.1"/>
    <property type="molecule type" value="Genomic_DNA"/>
</dbReference>
<proteinExistence type="predicted"/>
<evidence type="ECO:0000313" key="4">
    <source>
        <dbReference type="Proteomes" id="UP000183760"/>
    </source>
</evidence>
<dbReference type="Gene3D" id="3.40.50.300">
    <property type="entry name" value="P-loop containing nucleotide triphosphate hydrolases"/>
    <property type="match status" value="1"/>
</dbReference>
<dbReference type="CDD" id="cd02042">
    <property type="entry name" value="ParAB_family"/>
    <property type="match status" value="1"/>
</dbReference>
<evidence type="ECO:0000313" key="3">
    <source>
        <dbReference type="EMBL" id="SEU39669.1"/>
    </source>
</evidence>
<evidence type="ECO:0000313" key="2">
    <source>
        <dbReference type="EMBL" id="GEN11304.1"/>
    </source>
</evidence>
<dbReference type="PANTHER" id="PTHR13696">
    <property type="entry name" value="P-LOOP CONTAINING NUCLEOSIDE TRIPHOSPHATE HYDROLASE"/>
    <property type="match status" value="1"/>
</dbReference>
<dbReference type="STRING" id="1334629.MFUL124B02_43175"/>
<dbReference type="InterPro" id="IPR050678">
    <property type="entry name" value="DNA_Partitioning_ATPase"/>
</dbReference>
<feature type="domain" description="AAA" evidence="1">
    <location>
        <begin position="6"/>
        <end position="181"/>
    </location>
</feature>
<comment type="caution">
    <text evidence="2">The sequence shown here is derived from an EMBL/GenBank/DDBJ whole genome shotgun (WGS) entry which is preliminary data.</text>
</comment>